<evidence type="ECO:0000313" key="7">
    <source>
        <dbReference type="Proteomes" id="UP000005101"/>
    </source>
</evidence>
<dbReference type="InterPro" id="IPR017896">
    <property type="entry name" value="4Fe4S_Fe-S-bd"/>
</dbReference>
<dbReference type="NCBIfam" id="NF038196">
    <property type="entry name" value="ferrodoxin_EFR1"/>
    <property type="match status" value="1"/>
</dbReference>
<sequence length="302" mass="34166">MSFGVSSHHRCGFLIKEKGGNHLKTTVLFLCCFLLNTHIVMIFYFSGTGNSKWIAEQIARVQNETLVFMPNAIRDGIKEFVLADNEKVGFIFPVYSWGPPLAVLQFLDWVTLANYHSQYVYFVCSCGDDTGLTEKVFCRALSRKGIECNAGFSVTMPNNYVLLPGFDVDKKELEKEKLEKAVGRVEEVNYSINARETGFHCNEGSFPWLKTKILNPLFNRFMTSAKPFYVTDDCIGCKRCERICPVGNVVVIGWRPVWGMDCTSCLACYHVCPKHAVQYGKRTRSKGQYLNPNVSISHESAK</sequence>
<keyword evidence="7" id="KW-1185">Reference proteome</keyword>
<reference evidence="6 7" key="1">
    <citation type="submission" date="2008-12" db="EMBL/GenBank/DDBJ databases">
        <title>Annotation of Bacteroides fragilis strain 3_1_12.</title>
        <authorList>
            <consortium name="The Broad Institute Genome Sequencing Platform"/>
            <person name="Ward D."/>
            <person name="Young S.K."/>
            <person name="Kodira C.D."/>
            <person name="Zeng Q."/>
            <person name="Koehrsen M."/>
            <person name="Alvarado L."/>
            <person name="Berlin A."/>
            <person name="Borenstein D."/>
            <person name="Chen Z."/>
            <person name="Engels R."/>
            <person name="Freedman E."/>
            <person name="Gellesch M."/>
            <person name="Goldberg J."/>
            <person name="Griggs A."/>
            <person name="Gujja S."/>
            <person name="Heiman D."/>
            <person name="Hepburn T."/>
            <person name="Howarth C."/>
            <person name="Jen D."/>
            <person name="Larson L."/>
            <person name="Lewis B."/>
            <person name="Mehta T."/>
            <person name="Park D."/>
            <person name="Pearson M."/>
            <person name="Roberts A."/>
            <person name="Saif S."/>
            <person name="Shea T."/>
            <person name="Shenoy N."/>
            <person name="Sisk P."/>
            <person name="Stolte C."/>
            <person name="Sykes S."/>
            <person name="Walk T."/>
            <person name="White J."/>
            <person name="Yandava C."/>
            <person name="Allen-Vercoe E."/>
            <person name="Strauss J."/>
            <person name="Ambrose C."/>
            <person name="Lander E."/>
            <person name="Nusbaum C."/>
            <person name="Galagan J."/>
            <person name="Birren B."/>
        </authorList>
    </citation>
    <scope>NUCLEOTIDE SEQUENCE [LARGE SCALE GENOMIC DNA]</scope>
    <source>
        <strain evidence="6 7">3_1_12</strain>
    </source>
</reference>
<feature type="domain" description="4Fe-4S ferredoxin-type" evidence="5">
    <location>
        <begin position="262"/>
        <end position="282"/>
    </location>
</feature>
<keyword evidence="1" id="KW-0479">Metal-binding</keyword>
<keyword evidence="2" id="KW-0408">Iron</keyword>
<dbReference type="EMBL" id="EQ973213">
    <property type="protein sequence ID" value="EFR52336.1"/>
    <property type="molecule type" value="Genomic_DNA"/>
</dbReference>
<organism evidence="6 7">
    <name type="scientific">Bacteroides fragilis 3_1_12</name>
    <dbReference type="NCBI Taxonomy" id="457424"/>
    <lineage>
        <taxon>Bacteria</taxon>
        <taxon>Pseudomonadati</taxon>
        <taxon>Bacteroidota</taxon>
        <taxon>Bacteroidia</taxon>
        <taxon>Bacteroidales</taxon>
        <taxon>Bacteroidaceae</taxon>
        <taxon>Bacteroides</taxon>
    </lineage>
</organism>
<evidence type="ECO:0000256" key="4">
    <source>
        <dbReference type="SAM" id="Phobius"/>
    </source>
</evidence>
<protein>
    <submittedName>
        <fullName evidence="6">4Fe-4S binding domain protein</fullName>
    </submittedName>
</protein>
<keyword evidence="4" id="KW-0812">Transmembrane</keyword>
<dbReference type="InterPro" id="IPR017900">
    <property type="entry name" value="4Fe4S_Fe_S_CS"/>
</dbReference>
<evidence type="ECO:0000259" key="5">
    <source>
        <dbReference type="PROSITE" id="PS51379"/>
    </source>
</evidence>
<accession>A0ABN0BHF2</accession>
<evidence type="ECO:0000256" key="2">
    <source>
        <dbReference type="ARBA" id="ARBA00023004"/>
    </source>
</evidence>
<dbReference type="SUPFAM" id="SSF52218">
    <property type="entry name" value="Flavoproteins"/>
    <property type="match status" value="1"/>
</dbReference>
<proteinExistence type="predicted"/>
<dbReference type="Gene3D" id="3.40.50.360">
    <property type="match status" value="1"/>
</dbReference>
<keyword evidence="4" id="KW-1133">Transmembrane helix</keyword>
<dbReference type="Pfam" id="PF13187">
    <property type="entry name" value="Fer4_9"/>
    <property type="match status" value="1"/>
</dbReference>
<dbReference type="InterPro" id="IPR029039">
    <property type="entry name" value="Flavoprotein-like_sf"/>
</dbReference>
<dbReference type="Gene3D" id="3.30.70.20">
    <property type="match status" value="1"/>
</dbReference>
<dbReference type="PROSITE" id="PS00198">
    <property type="entry name" value="4FE4S_FER_1"/>
    <property type="match status" value="2"/>
</dbReference>
<gene>
    <name evidence="6" type="ORF">BFAG_01030</name>
</gene>
<dbReference type="Proteomes" id="UP000005101">
    <property type="component" value="Unassembled WGS sequence"/>
</dbReference>
<evidence type="ECO:0000256" key="1">
    <source>
        <dbReference type="ARBA" id="ARBA00022723"/>
    </source>
</evidence>
<keyword evidence="4" id="KW-0472">Membrane</keyword>
<feature type="transmembrane region" description="Helical" evidence="4">
    <location>
        <begin position="26"/>
        <end position="45"/>
    </location>
</feature>
<evidence type="ECO:0000313" key="6">
    <source>
        <dbReference type="EMBL" id="EFR52336.1"/>
    </source>
</evidence>
<dbReference type="PROSITE" id="PS51379">
    <property type="entry name" value="4FE4S_FER_2"/>
    <property type="match status" value="2"/>
</dbReference>
<keyword evidence="3" id="KW-0411">Iron-sulfur</keyword>
<feature type="domain" description="4Fe-4S ferredoxin-type" evidence="5">
    <location>
        <begin position="225"/>
        <end position="255"/>
    </location>
</feature>
<evidence type="ECO:0000256" key="3">
    <source>
        <dbReference type="ARBA" id="ARBA00023014"/>
    </source>
</evidence>
<name>A0ABN0BHF2_BACFG</name>
<dbReference type="SUPFAM" id="SSF54862">
    <property type="entry name" value="4Fe-4S ferredoxins"/>
    <property type="match status" value="1"/>
</dbReference>
<dbReference type="InterPro" id="IPR047964">
    <property type="entry name" value="EFR1-like"/>
</dbReference>